<dbReference type="Gene3D" id="3.20.80.10">
    <property type="entry name" value="Regulatory factor, effector binding domain"/>
    <property type="match status" value="1"/>
</dbReference>
<organism evidence="2 3">
    <name type="scientific">Elysia crispata</name>
    <name type="common">lettuce slug</name>
    <dbReference type="NCBI Taxonomy" id="231223"/>
    <lineage>
        <taxon>Eukaryota</taxon>
        <taxon>Metazoa</taxon>
        <taxon>Spiralia</taxon>
        <taxon>Lophotrochozoa</taxon>
        <taxon>Mollusca</taxon>
        <taxon>Gastropoda</taxon>
        <taxon>Heterobranchia</taxon>
        <taxon>Euthyneura</taxon>
        <taxon>Panpulmonata</taxon>
        <taxon>Sacoglossa</taxon>
        <taxon>Placobranchoidea</taxon>
        <taxon>Plakobranchidae</taxon>
        <taxon>Elysia</taxon>
    </lineage>
</organism>
<accession>A0AAE1BBV2</accession>
<evidence type="ECO:0000313" key="3">
    <source>
        <dbReference type="Proteomes" id="UP001283361"/>
    </source>
</evidence>
<dbReference type="EMBL" id="JAWDGP010000167">
    <property type="protein sequence ID" value="KAK3803302.1"/>
    <property type="molecule type" value="Genomic_DNA"/>
</dbReference>
<reference evidence="2" key="1">
    <citation type="journal article" date="2023" name="G3 (Bethesda)">
        <title>A reference genome for the long-term kleptoplast-retaining sea slug Elysia crispata morphotype clarki.</title>
        <authorList>
            <person name="Eastman K.E."/>
            <person name="Pendleton A.L."/>
            <person name="Shaikh M.A."/>
            <person name="Suttiyut T."/>
            <person name="Ogas R."/>
            <person name="Tomko P."/>
            <person name="Gavelis G."/>
            <person name="Widhalm J.R."/>
            <person name="Wisecaver J.H."/>
        </authorList>
    </citation>
    <scope>NUCLEOTIDE SEQUENCE</scope>
    <source>
        <strain evidence="2">ECLA1</strain>
    </source>
</reference>
<sequence length="263" mass="29865">MILLRVLLTGTSPKIEDTQLKQLCTTDFPLFLKVFTGYPQHHRHLAKIAKEKMSFSKVVIILGSWLFINIASAADTSTTKTPADYCSKVSCPEYTVLEKTDDWELRRYEASKWISSNPKTAVYTDVSEGQMLQDLFLYLLGRNADNTKLNGTTPLVTKIIPGPTPDSESDMVMSMMLPPDTWDNPIAPTDPTVTIQDIPATDIYVRSFDDHAQQAEYMDNFAQLSEDLTASGLSFDDTFFYAALYERTWRISTRYQEVWVVKN</sequence>
<evidence type="ECO:0000313" key="2">
    <source>
        <dbReference type="EMBL" id="KAK3803302.1"/>
    </source>
</evidence>
<dbReference type="PANTHER" id="PTHR11220">
    <property type="entry name" value="HEME-BINDING PROTEIN-RELATED"/>
    <property type="match status" value="1"/>
</dbReference>
<dbReference type="SUPFAM" id="SSF55136">
    <property type="entry name" value="Probable bacterial effector-binding domain"/>
    <property type="match status" value="1"/>
</dbReference>
<comment type="caution">
    <text evidence="2">The sequence shown here is derived from an EMBL/GenBank/DDBJ whole genome shotgun (WGS) entry which is preliminary data.</text>
</comment>
<dbReference type="AlphaFoldDB" id="A0AAE1BBV2"/>
<evidence type="ECO:0000256" key="1">
    <source>
        <dbReference type="ARBA" id="ARBA00009817"/>
    </source>
</evidence>
<dbReference type="Proteomes" id="UP001283361">
    <property type="component" value="Unassembled WGS sequence"/>
</dbReference>
<comment type="similarity">
    <text evidence="1">Belongs to the HEBP family.</text>
</comment>
<proteinExistence type="inferred from homology"/>
<dbReference type="Pfam" id="PF04832">
    <property type="entry name" value="SOUL"/>
    <property type="match status" value="1"/>
</dbReference>
<dbReference type="InterPro" id="IPR011256">
    <property type="entry name" value="Reg_factor_effector_dom_sf"/>
</dbReference>
<protein>
    <recommendedName>
        <fullName evidence="4">Heme-binding protein 2</fullName>
    </recommendedName>
</protein>
<evidence type="ECO:0008006" key="4">
    <source>
        <dbReference type="Google" id="ProtNLM"/>
    </source>
</evidence>
<keyword evidence="3" id="KW-1185">Reference proteome</keyword>
<dbReference type="FunFam" id="3.20.80.10:FF:000002">
    <property type="entry name" value="Heme-binding protein 2"/>
    <property type="match status" value="1"/>
</dbReference>
<dbReference type="InterPro" id="IPR006917">
    <property type="entry name" value="SOUL_heme-bd"/>
</dbReference>
<name>A0AAE1BBV2_9GAST</name>
<dbReference type="PANTHER" id="PTHR11220:SF1">
    <property type="entry name" value="HEME-BINDING PROTEIN 2"/>
    <property type="match status" value="1"/>
</dbReference>
<gene>
    <name evidence="2" type="ORF">RRG08_021500</name>
</gene>